<dbReference type="EMBL" id="LVVM01001894">
    <property type="protein sequence ID" value="OJA17632.1"/>
    <property type="molecule type" value="Genomic_DNA"/>
</dbReference>
<dbReference type="Proteomes" id="UP000183567">
    <property type="component" value="Unassembled WGS sequence"/>
</dbReference>
<proteinExistence type="predicted"/>
<name>A0A1J8QW02_9AGAM</name>
<protein>
    <submittedName>
        <fullName evidence="1">Uncharacterized protein</fullName>
    </submittedName>
</protein>
<accession>A0A1J8QW02</accession>
<evidence type="ECO:0000313" key="2">
    <source>
        <dbReference type="Proteomes" id="UP000183567"/>
    </source>
</evidence>
<organism evidence="1 2">
    <name type="scientific">Rhizopogon vesiculosus</name>
    <dbReference type="NCBI Taxonomy" id="180088"/>
    <lineage>
        <taxon>Eukaryota</taxon>
        <taxon>Fungi</taxon>
        <taxon>Dikarya</taxon>
        <taxon>Basidiomycota</taxon>
        <taxon>Agaricomycotina</taxon>
        <taxon>Agaricomycetes</taxon>
        <taxon>Agaricomycetidae</taxon>
        <taxon>Boletales</taxon>
        <taxon>Suillineae</taxon>
        <taxon>Rhizopogonaceae</taxon>
        <taxon>Rhizopogon</taxon>
    </lineage>
</organism>
<keyword evidence="2" id="KW-1185">Reference proteome</keyword>
<dbReference type="AlphaFoldDB" id="A0A1J8QW02"/>
<reference evidence="1 2" key="1">
    <citation type="submission" date="2016-03" db="EMBL/GenBank/DDBJ databases">
        <title>Comparative genomics of the ectomycorrhizal sister species Rhizopogon vinicolor and Rhizopogon vesiculosus (Basidiomycota: Boletales) reveals a divergence of the mating type B locus.</title>
        <authorList>
            <person name="Mujic A.B."/>
            <person name="Kuo A."/>
            <person name="Tritt A."/>
            <person name="Lipzen A."/>
            <person name="Chen C."/>
            <person name="Johnson J."/>
            <person name="Sharma A."/>
            <person name="Barry K."/>
            <person name="Grigoriev I.V."/>
            <person name="Spatafora J.W."/>
        </authorList>
    </citation>
    <scope>NUCLEOTIDE SEQUENCE [LARGE SCALE GENOMIC DNA]</scope>
    <source>
        <strain evidence="1 2">AM-OR11-056</strain>
    </source>
</reference>
<evidence type="ECO:0000313" key="1">
    <source>
        <dbReference type="EMBL" id="OJA17632.1"/>
    </source>
</evidence>
<gene>
    <name evidence="1" type="ORF">AZE42_08321</name>
</gene>
<feature type="non-terminal residue" evidence="1">
    <location>
        <position position="21"/>
    </location>
</feature>
<sequence length="21" mass="2480">MFLSDKRHTATMLLVKKTEDD</sequence>
<comment type="caution">
    <text evidence="1">The sequence shown here is derived from an EMBL/GenBank/DDBJ whole genome shotgun (WGS) entry which is preliminary data.</text>
</comment>